<comment type="similarity">
    <text evidence="2">Belongs to the mitochondrion-specific ribosomal protein mS23 family.</text>
</comment>
<dbReference type="GO" id="GO:0005739">
    <property type="term" value="C:mitochondrion"/>
    <property type="evidence" value="ECO:0007669"/>
    <property type="project" value="InterPro"/>
</dbReference>
<keyword evidence="4" id="KW-0496">Mitochondrion</keyword>
<dbReference type="RefSeq" id="XP_032810767.1">
    <property type="nucleotide sequence ID" value="XM_032954876.1"/>
</dbReference>
<dbReference type="PANTHER" id="PTHR15925:SF2">
    <property type="entry name" value="SMALL RIBOSOMAL SUBUNIT PROTEIN MS23"/>
    <property type="match status" value="1"/>
</dbReference>
<keyword evidence="5" id="KW-0687">Ribonucleoprotein</keyword>
<accession>A0AAJ7T619</accession>
<dbReference type="Pfam" id="PF10484">
    <property type="entry name" value="MRP-S23"/>
    <property type="match status" value="1"/>
</dbReference>
<evidence type="ECO:0000256" key="2">
    <source>
        <dbReference type="ARBA" id="ARBA00009864"/>
    </source>
</evidence>
<dbReference type="GO" id="GO:0005840">
    <property type="term" value="C:ribosome"/>
    <property type="evidence" value="ECO:0007669"/>
    <property type="project" value="UniProtKB-KW"/>
</dbReference>
<comment type="subcellular location">
    <subcellularLocation>
        <location evidence="1">Mitochondrion</location>
    </subcellularLocation>
</comment>
<dbReference type="AlphaFoldDB" id="A0AAJ7T619"/>
<evidence type="ECO:0000313" key="10">
    <source>
        <dbReference type="RefSeq" id="XP_032810767.1"/>
    </source>
</evidence>
<dbReference type="CDD" id="cd23701">
    <property type="entry name" value="At1g26750"/>
    <property type="match status" value="1"/>
</dbReference>
<proteinExistence type="inferred from homology"/>
<evidence type="ECO:0000256" key="5">
    <source>
        <dbReference type="ARBA" id="ARBA00023274"/>
    </source>
</evidence>
<sequence length="176" mass="20189">MAGLTRIERHGTIFSRVRDLMRAQVVKEADRPLWYDIYAAFPPKREPKYQGTWTPLLPTRSQRKVAHREQLRPEPDPVRPIVYAEDTVRARFFQTYTAGRYDLTRPNFVSLSQRFVQRYEDLQASGDHLEENLFEETGKALLADGIVLRRKGGKLETEAEATPVGASDQPSEPTTS</sequence>
<dbReference type="PANTHER" id="PTHR15925">
    <property type="entry name" value="MITOCHONDRIAL RIBOSOMAL PROTEIN S23"/>
    <property type="match status" value="1"/>
</dbReference>
<organism evidence="9 10">
    <name type="scientific">Petromyzon marinus</name>
    <name type="common">Sea lamprey</name>
    <dbReference type="NCBI Taxonomy" id="7757"/>
    <lineage>
        <taxon>Eukaryota</taxon>
        <taxon>Metazoa</taxon>
        <taxon>Chordata</taxon>
        <taxon>Craniata</taxon>
        <taxon>Vertebrata</taxon>
        <taxon>Cyclostomata</taxon>
        <taxon>Hyperoartia</taxon>
        <taxon>Petromyzontiformes</taxon>
        <taxon>Petromyzontidae</taxon>
        <taxon>Petromyzon</taxon>
    </lineage>
</organism>
<dbReference type="KEGG" id="pmrn:116942656"/>
<keyword evidence="9" id="KW-1185">Reference proteome</keyword>
<evidence type="ECO:0000256" key="6">
    <source>
        <dbReference type="ARBA" id="ARBA00035137"/>
    </source>
</evidence>
<keyword evidence="3 10" id="KW-0689">Ribosomal protein</keyword>
<evidence type="ECO:0000256" key="4">
    <source>
        <dbReference type="ARBA" id="ARBA00023128"/>
    </source>
</evidence>
<evidence type="ECO:0000259" key="8">
    <source>
        <dbReference type="Pfam" id="PF10484"/>
    </source>
</evidence>
<evidence type="ECO:0000313" key="9">
    <source>
        <dbReference type="Proteomes" id="UP001318040"/>
    </source>
</evidence>
<evidence type="ECO:0000256" key="3">
    <source>
        <dbReference type="ARBA" id="ARBA00022980"/>
    </source>
</evidence>
<feature type="region of interest" description="Disordered" evidence="7">
    <location>
        <begin position="154"/>
        <end position="176"/>
    </location>
</feature>
<protein>
    <recommendedName>
        <fullName evidence="6">Small ribosomal subunit protein mS23</fullName>
    </recommendedName>
</protein>
<dbReference type="GO" id="GO:0006412">
    <property type="term" value="P:translation"/>
    <property type="evidence" value="ECO:0007669"/>
    <property type="project" value="InterPro"/>
</dbReference>
<dbReference type="InterPro" id="IPR059242">
    <property type="entry name" value="mS23_dom"/>
</dbReference>
<evidence type="ECO:0000256" key="7">
    <source>
        <dbReference type="SAM" id="MobiDB-lite"/>
    </source>
</evidence>
<dbReference type="Proteomes" id="UP001318040">
    <property type="component" value="Chromosome 1"/>
</dbReference>
<dbReference type="InterPro" id="IPR023611">
    <property type="entry name" value="mS23_dom_met"/>
</dbReference>
<feature type="domain" description="Small ribosomal subunit protein mS23 conserved" evidence="8">
    <location>
        <begin position="5"/>
        <end position="144"/>
    </location>
</feature>
<name>A0AAJ7T619_PETMA</name>
<evidence type="ECO:0000256" key="1">
    <source>
        <dbReference type="ARBA" id="ARBA00004173"/>
    </source>
</evidence>
<gene>
    <name evidence="10" type="primary">MRPS23</name>
</gene>
<reference evidence="10" key="1">
    <citation type="submission" date="2025-08" db="UniProtKB">
        <authorList>
            <consortium name="RefSeq"/>
        </authorList>
    </citation>
    <scope>IDENTIFICATION</scope>
    <source>
        <tissue evidence="10">Sperm</tissue>
    </source>
</reference>
<dbReference type="CTD" id="51649"/>
<dbReference type="GO" id="GO:0003735">
    <property type="term" value="F:structural constituent of ribosome"/>
    <property type="evidence" value="ECO:0007669"/>
    <property type="project" value="InterPro"/>
</dbReference>
<dbReference type="InterPro" id="IPR019520">
    <property type="entry name" value="Ribosomal_mS23_met"/>
</dbReference>